<sequence>MANDRLARPSGPVRATRPPDRVRADLIAGLAEAVAEKGYAACTIADVVARARVSKRTFYEHFADKEDCLLALYADSCDRLLEVLRGTGGPGQPWRDRVVAVVSAYLTALDEMPAVSRAVLVEMQAAGPRAYRLRQRTQRRFADALVELVATARRADPELAELPPDMALALVGGINELLLEAVDPYAGGAPGPGAGSVFAALHGTVVRLVAAVLSYRG</sequence>
<evidence type="ECO:0000259" key="5">
    <source>
        <dbReference type="PROSITE" id="PS50977"/>
    </source>
</evidence>
<dbReference type="PANTHER" id="PTHR30055">
    <property type="entry name" value="HTH-TYPE TRANSCRIPTIONAL REGULATOR RUTR"/>
    <property type="match status" value="1"/>
</dbReference>
<dbReference type="PANTHER" id="PTHR30055:SF238">
    <property type="entry name" value="MYCOFACTOCIN BIOSYNTHESIS TRANSCRIPTIONAL REGULATOR MFTR-RELATED"/>
    <property type="match status" value="1"/>
</dbReference>
<accession>A0ABV6P496</accession>
<keyword evidence="2 4" id="KW-0238">DNA-binding</keyword>
<evidence type="ECO:0000256" key="4">
    <source>
        <dbReference type="PROSITE-ProRule" id="PRU00335"/>
    </source>
</evidence>
<dbReference type="RefSeq" id="WP_377342312.1">
    <property type="nucleotide sequence ID" value="NZ_JBHLUE010000019.1"/>
</dbReference>
<dbReference type="InterPro" id="IPR009057">
    <property type="entry name" value="Homeodomain-like_sf"/>
</dbReference>
<protein>
    <submittedName>
        <fullName evidence="6">TetR/AcrR family transcriptional regulator</fullName>
    </submittedName>
</protein>
<feature type="domain" description="HTH tetR-type" evidence="5">
    <location>
        <begin position="20"/>
        <end position="80"/>
    </location>
</feature>
<dbReference type="PRINTS" id="PR00455">
    <property type="entry name" value="HTHTETR"/>
</dbReference>
<evidence type="ECO:0000313" key="6">
    <source>
        <dbReference type="EMBL" id="MFC0567098.1"/>
    </source>
</evidence>
<organism evidence="6 7">
    <name type="scientific">Plantactinospora siamensis</name>
    <dbReference type="NCBI Taxonomy" id="555372"/>
    <lineage>
        <taxon>Bacteria</taxon>
        <taxon>Bacillati</taxon>
        <taxon>Actinomycetota</taxon>
        <taxon>Actinomycetes</taxon>
        <taxon>Micromonosporales</taxon>
        <taxon>Micromonosporaceae</taxon>
        <taxon>Plantactinospora</taxon>
    </lineage>
</organism>
<name>A0ABV6P496_9ACTN</name>
<dbReference type="Gene3D" id="1.10.357.10">
    <property type="entry name" value="Tetracycline Repressor, domain 2"/>
    <property type="match status" value="1"/>
</dbReference>
<dbReference type="Pfam" id="PF00440">
    <property type="entry name" value="TetR_N"/>
    <property type="match status" value="1"/>
</dbReference>
<dbReference type="PROSITE" id="PS50977">
    <property type="entry name" value="HTH_TETR_2"/>
    <property type="match status" value="1"/>
</dbReference>
<dbReference type="InterPro" id="IPR050109">
    <property type="entry name" value="HTH-type_TetR-like_transc_reg"/>
</dbReference>
<evidence type="ECO:0000313" key="7">
    <source>
        <dbReference type="Proteomes" id="UP001589894"/>
    </source>
</evidence>
<feature type="DNA-binding region" description="H-T-H motif" evidence="4">
    <location>
        <begin position="43"/>
        <end position="62"/>
    </location>
</feature>
<dbReference type="InterPro" id="IPR023772">
    <property type="entry name" value="DNA-bd_HTH_TetR-type_CS"/>
</dbReference>
<comment type="caution">
    <text evidence="6">The sequence shown here is derived from an EMBL/GenBank/DDBJ whole genome shotgun (WGS) entry which is preliminary data.</text>
</comment>
<evidence type="ECO:0000256" key="3">
    <source>
        <dbReference type="ARBA" id="ARBA00023163"/>
    </source>
</evidence>
<dbReference type="Proteomes" id="UP001589894">
    <property type="component" value="Unassembled WGS sequence"/>
</dbReference>
<evidence type="ECO:0000256" key="1">
    <source>
        <dbReference type="ARBA" id="ARBA00023015"/>
    </source>
</evidence>
<dbReference type="SUPFAM" id="SSF46689">
    <property type="entry name" value="Homeodomain-like"/>
    <property type="match status" value="1"/>
</dbReference>
<dbReference type="PROSITE" id="PS01081">
    <property type="entry name" value="HTH_TETR_1"/>
    <property type="match status" value="1"/>
</dbReference>
<keyword evidence="1" id="KW-0805">Transcription regulation</keyword>
<proteinExistence type="predicted"/>
<dbReference type="EMBL" id="JBHLUE010000019">
    <property type="protein sequence ID" value="MFC0567098.1"/>
    <property type="molecule type" value="Genomic_DNA"/>
</dbReference>
<keyword evidence="3" id="KW-0804">Transcription</keyword>
<evidence type="ECO:0000256" key="2">
    <source>
        <dbReference type="ARBA" id="ARBA00023125"/>
    </source>
</evidence>
<keyword evidence="7" id="KW-1185">Reference proteome</keyword>
<dbReference type="InterPro" id="IPR001647">
    <property type="entry name" value="HTH_TetR"/>
</dbReference>
<reference evidence="6 7" key="1">
    <citation type="submission" date="2024-09" db="EMBL/GenBank/DDBJ databases">
        <authorList>
            <person name="Sun Q."/>
            <person name="Mori K."/>
        </authorList>
    </citation>
    <scope>NUCLEOTIDE SEQUENCE [LARGE SCALE GENOMIC DNA]</scope>
    <source>
        <strain evidence="6 7">TBRC 2205</strain>
    </source>
</reference>
<gene>
    <name evidence="6" type="ORF">ACFFHU_23530</name>
</gene>